<feature type="binding site" evidence="8">
    <location>
        <position position="212"/>
    </location>
    <ligand>
        <name>[4Fe-4S] cluster</name>
        <dbReference type="ChEBI" id="CHEBI:49883"/>
        <label>2</label>
        <note>4Fe-4S-S-AdoMet</note>
    </ligand>
</feature>
<dbReference type="GO" id="GO:0035599">
    <property type="term" value="F:aspartic acid methylthiotransferase activity"/>
    <property type="evidence" value="ECO:0007669"/>
    <property type="project" value="TreeGrafter"/>
</dbReference>
<gene>
    <name evidence="8 12" type="primary">rimO</name>
    <name evidence="11" type="ORF">DCO61_12125</name>
    <name evidence="12" type="ORF">LS64_005300</name>
</gene>
<keyword evidence="2 8" id="KW-0963">Cytoplasm</keyword>
<feature type="binding site" evidence="8">
    <location>
        <position position="205"/>
    </location>
    <ligand>
        <name>[4Fe-4S] cluster</name>
        <dbReference type="ChEBI" id="CHEBI:49883"/>
        <label>2</label>
        <note>4Fe-4S-S-AdoMet</note>
    </ligand>
</feature>
<dbReference type="EMBL" id="JRMP02000006">
    <property type="protein sequence ID" value="TLD94580.1"/>
    <property type="molecule type" value="Genomic_DNA"/>
</dbReference>
<dbReference type="AlphaFoldDB" id="A0A347W5C5"/>
<evidence type="ECO:0000313" key="14">
    <source>
        <dbReference type="Proteomes" id="UP000477070"/>
    </source>
</evidence>
<dbReference type="OrthoDB" id="9805215at2"/>
<accession>A0A347W5C5</accession>
<keyword evidence="13" id="KW-1185">Reference proteome</keyword>
<dbReference type="SFLD" id="SFLDS00029">
    <property type="entry name" value="Radical_SAM"/>
    <property type="match status" value="1"/>
</dbReference>
<dbReference type="EMBL" id="QBIU01000002">
    <property type="protein sequence ID" value="MWV70707.1"/>
    <property type="molecule type" value="Genomic_DNA"/>
</dbReference>
<keyword evidence="12" id="KW-0689">Ribosomal protein</keyword>
<protein>
    <recommendedName>
        <fullName evidence="8">Ribosomal protein uS12 methylthiotransferase RimO</fullName>
        <shortName evidence="8">uS12 MTTase</shortName>
        <shortName evidence="8">uS12 methylthiotransferase</shortName>
        <ecNumber evidence="8">2.8.4.4</ecNumber>
    </recommendedName>
    <alternativeName>
        <fullName evidence="8">Ribosomal protein uS12 (aspartate-C(3))-methylthiotransferase</fullName>
    </alternativeName>
    <alternativeName>
        <fullName evidence="8">Ribosome maturation factor RimO</fullName>
    </alternativeName>
</protein>
<dbReference type="EC" id="2.8.4.4" evidence="8"/>
<dbReference type="GO" id="GO:0051539">
    <property type="term" value="F:4 iron, 4 sulfur cluster binding"/>
    <property type="evidence" value="ECO:0007669"/>
    <property type="project" value="UniProtKB-UniRule"/>
</dbReference>
<evidence type="ECO:0000256" key="8">
    <source>
        <dbReference type="HAMAP-Rule" id="MF_01865"/>
    </source>
</evidence>
<dbReference type="PROSITE" id="PS51449">
    <property type="entry name" value="MTTASE_N"/>
    <property type="match status" value="1"/>
</dbReference>
<dbReference type="InterPro" id="IPR013848">
    <property type="entry name" value="Methylthiotransferase_N"/>
</dbReference>
<dbReference type="HAMAP" id="MF_01865">
    <property type="entry name" value="MTTase_RimO"/>
    <property type="match status" value="1"/>
</dbReference>
<keyword evidence="4 8" id="KW-0949">S-adenosyl-L-methionine</keyword>
<reference evidence="12 13" key="1">
    <citation type="journal article" date="2014" name="Genome Announc.">
        <title>Draft genome sequences of eight enterohepatic helicobacter species isolated from both laboratory and wild rodents.</title>
        <authorList>
            <person name="Sheh A."/>
            <person name="Shen Z."/>
            <person name="Fox J.G."/>
        </authorList>
    </citation>
    <scope>NUCLEOTIDE SEQUENCE [LARGE SCALE GENOMIC DNA]</scope>
    <source>
        <strain evidence="12 13">MIT 97-6194</strain>
    </source>
</reference>
<evidence type="ECO:0000259" key="10">
    <source>
        <dbReference type="PROSITE" id="PS51918"/>
    </source>
</evidence>
<evidence type="ECO:0000256" key="3">
    <source>
        <dbReference type="ARBA" id="ARBA00022679"/>
    </source>
</evidence>
<comment type="cofactor">
    <cofactor evidence="8">
        <name>[4Fe-4S] cluster</name>
        <dbReference type="ChEBI" id="CHEBI:49883"/>
    </cofactor>
    <text evidence="8">Binds 2 [4Fe-4S] clusters. One cluster is coordinated with 3 cysteines and an exchangeable S-adenosyl-L-methionine.</text>
</comment>
<dbReference type="Proteomes" id="UP000029714">
    <property type="component" value="Unassembled WGS sequence"/>
</dbReference>
<dbReference type="Proteomes" id="UP000477070">
    <property type="component" value="Unassembled WGS sequence"/>
</dbReference>
<comment type="subcellular location">
    <subcellularLocation>
        <location evidence="8">Cytoplasm</location>
    </subcellularLocation>
</comment>
<dbReference type="GO" id="GO:0103039">
    <property type="term" value="F:protein methylthiotransferase activity"/>
    <property type="evidence" value="ECO:0007669"/>
    <property type="project" value="UniProtKB-EC"/>
</dbReference>
<dbReference type="InterPro" id="IPR005840">
    <property type="entry name" value="Ribosomal_uS12_MeSTrfase_RimO"/>
</dbReference>
<evidence type="ECO:0000256" key="2">
    <source>
        <dbReference type="ARBA" id="ARBA00022490"/>
    </source>
</evidence>
<evidence type="ECO:0000313" key="12">
    <source>
        <dbReference type="EMBL" id="TLD94580.1"/>
    </source>
</evidence>
<comment type="function">
    <text evidence="8">Catalyzes the methylthiolation of an aspartic acid residue of ribosomal protein uS12.</text>
</comment>
<dbReference type="GO" id="GO:0005829">
    <property type="term" value="C:cytosol"/>
    <property type="evidence" value="ECO:0007669"/>
    <property type="project" value="TreeGrafter"/>
</dbReference>
<dbReference type="InterPro" id="IPR007197">
    <property type="entry name" value="rSAM"/>
</dbReference>
<feature type="binding site" evidence="8">
    <location>
        <position position="11"/>
    </location>
    <ligand>
        <name>[4Fe-4S] cluster</name>
        <dbReference type="ChEBI" id="CHEBI:49883"/>
        <label>1</label>
    </ligand>
</feature>
<proteinExistence type="inferred from homology"/>
<keyword evidence="1 8" id="KW-0004">4Fe-4S</keyword>
<dbReference type="Gene3D" id="3.80.30.20">
    <property type="entry name" value="tm_1862 like domain"/>
    <property type="match status" value="1"/>
</dbReference>
<keyword evidence="7 8" id="KW-0411">Iron-sulfur</keyword>
<evidence type="ECO:0000256" key="6">
    <source>
        <dbReference type="ARBA" id="ARBA00023004"/>
    </source>
</evidence>
<dbReference type="SFLD" id="SFLDG01061">
    <property type="entry name" value="methylthiotransferase"/>
    <property type="match status" value="1"/>
</dbReference>
<name>A0A347W5C5_9HELI</name>
<evidence type="ECO:0000256" key="4">
    <source>
        <dbReference type="ARBA" id="ARBA00022691"/>
    </source>
</evidence>
<dbReference type="Pfam" id="PF00919">
    <property type="entry name" value="UPF0004"/>
    <property type="match status" value="1"/>
</dbReference>
<reference evidence="12 13" key="2">
    <citation type="journal article" date="2016" name="Infect. Immun.">
        <title>Helicobacter saguini, a Novel Helicobacter Isolated from Cotton-Top Tamarins with Ulcerative Colitis, Has Proinflammatory Properties and Induces Typhlocolitis and Dysplasia in Gnotobiotic IL-10-/- Mice.</title>
        <authorList>
            <person name="Shen Z."/>
            <person name="Mannion A."/>
            <person name="Whary M.T."/>
            <person name="Muthupalani S."/>
            <person name="Sheh A."/>
            <person name="Feng Y."/>
            <person name="Gong G."/>
            <person name="Vandamme P."/>
            <person name="Holcombe H.R."/>
            <person name="Paster B.J."/>
            <person name="Fox J.G."/>
        </authorList>
    </citation>
    <scope>NUCLEOTIDE SEQUENCE [LARGE SCALE GENOMIC DNA]</scope>
    <source>
        <strain evidence="12 13">MIT 97-6194</strain>
    </source>
</reference>
<comment type="catalytic activity">
    <reaction evidence="8">
        <text>L-aspartate(89)-[ribosomal protein uS12]-hydrogen + (sulfur carrier)-SH + AH2 + 2 S-adenosyl-L-methionine = 3-methylsulfanyl-L-aspartate(89)-[ribosomal protein uS12]-hydrogen + (sulfur carrier)-H + 5'-deoxyadenosine + L-methionine + A + S-adenosyl-L-homocysteine + 2 H(+)</text>
        <dbReference type="Rhea" id="RHEA:37087"/>
        <dbReference type="Rhea" id="RHEA-COMP:10460"/>
        <dbReference type="Rhea" id="RHEA-COMP:10461"/>
        <dbReference type="Rhea" id="RHEA-COMP:14737"/>
        <dbReference type="Rhea" id="RHEA-COMP:14739"/>
        <dbReference type="ChEBI" id="CHEBI:13193"/>
        <dbReference type="ChEBI" id="CHEBI:15378"/>
        <dbReference type="ChEBI" id="CHEBI:17319"/>
        <dbReference type="ChEBI" id="CHEBI:17499"/>
        <dbReference type="ChEBI" id="CHEBI:29917"/>
        <dbReference type="ChEBI" id="CHEBI:29961"/>
        <dbReference type="ChEBI" id="CHEBI:57844"/>
        <dbReference type="ChEBI" id="CHEBI:57856"/>
        <dbReference type="ChEBI" id="CHEBI:59789"/>
        <dbReference type="ChEBI" id="CHEBI:64428"/>
        <dbReference type="ChEBI" id="CHEBI:73599"/>
        <dbReference type="EC" id="2.8.4.4"/>
    </reaction>
</comment>
<feature type="domain" description="Radical SAM core" evidence="10">
    <location>
        <begin position="191"/>
        <end position="417"/>
    </location>
</feature>
<dbReference type="SMART" id="SM00729">
    <property type="entry name" value="Elp3"/>
    <property type="match status" value="1"/>
</dbReference>
<dbReference type="NCBIfam" id="TIGR01125">
    <property type="entry name" value="30S ribosomal protein S12 methylthiotransferase RimO"/>
    <property type="match status" value="1"/>
</dbReference>
<evidence type="ECO:0000256" key="1">
    <source>
        <dbReference type="ARBA" id="ARBA00022485"/>
    </source>
</evidence>
<reference evidence="12" key="3">
    <citation type="submission" date="2018-04" db="EMBL/GenBank/DDBJ databases">
        <authorList>
            <person name="Sheh A."/>
            <person name="Shen Z."/>
            <person name="Mannion A.J."/>
            <person name="Fox J.G."/>
        </authorList>
    </citation>
    <scope>NUCLEOTIDE SEQUENCE</scope>
    <source>
        <strain evidence="12">MIT 97-6194</strain>
    </source>
</reference>
<sequence length="550" mass="61810">MKKVHVISLGCSKNLVDSEVMLGRLCEYEITSEIKEADVIIINTCGFIEAAKSESLGHIFEALNVRKKGALLVASGCLIARYAQEIKKLIPEIDIMTGVGDFNKIDSMIESKITESKRNLYSKNTLDSKKDSNIIESKANFEVKKDSKNTESKGVFIESKRDSKLDSKPQPKVIISSNKVFLNDNEKRVITGSKIHAYVKISEGCNQSCSFCAIPTFKGKLQSRSIDSILKELENLATQGFQDISFIAQDTSSFLLDLGVKNGLLKLINAVEAQGAIKTARILYLYPSSTDFALLDSIANSEIFQNYFDMPIQHISQRVLRDMNRSYKDVRFLLDYMKKIPNAFVRSSVIVGYPTESESDFEELCEFLSDYKFDRLNVFEYSSEEGTRAGLLKELPKMIRTKRINKIKRIIAKNQKELFKSMLGQVFPCIIEGKSEVSPMFLSSRDVRWGREIDGEILINDVSFSLLESLGNKDSKNLQAKDSNISQGKDSNILRVEDSNILKTKNSNILMAKDSKNTPFTSLDSMNLEGYFNVKITESKDNILVGKVVG</sequence>
<dbReference type="GO" id="GO:0046872">
    <property type="term" value="F:metal ion binding"/>
    <property type="evidence" value="ECO:0007669"/>
    <property type="project" value="UniProtKB-KW"/>
</dbReference>
<dbReference type="SFLD" id="SFLDG01082">
    <property type="entry name" value="B12-binding_domain_containing"/>
    <property type="match status" value="1"/>
</dbReference>
<feature type="domain" description="MTTase N-terminal" evidence="9">
    <location>
        <begin position="2"/>
        <end position="114"/>
    </location>
</feature>
<dbReference type="SUPFAM" id="SSF102114">
    <property type="entry name" value="Radical SAM enzymes"/>
    <property type="match status" value="1"/>
</dbReference>
<reference evidence="11 14" key="4">
    <citation type="submission" date="2019-12" db="EMBL/GenBank/DDBJ databases">
        <title>Multi-Generational Helicobacter saguini Isolates.</title>
        <authorList>
            <person name="Mannion A."/>
            <person name="Shen Z."/>
            <person name="Fox J.G."/>
        </authorList>
    </citation>
    <scope>NUCLEOTIDE SEQUENCE [LARGE SCALE GENOMIC DNA]</scope>
    <source>
        <strain evidence="11">16-048</strain>
        <strain evidence="14">16-048 (F4)</strain>
    </source>
</reference>
<organism evidence="12 13">
    <name type="scientific">Helicobacter saguini</name>
    <dbReference type="NCBI Taxonomy" id="1548018"/>
    <lineage>
        <taxon>Bacteria</taxon>
        <taxon>Pseudomonadati</taxon>
        <taxon>Campylobacterota</taxon>
        <taxon>Epsilonproteobacteria</taxon>
        <taxon>Campylobacterales</taxon>
        <taxon>Helicobacteraceae</taxon>
        <taxon>Helicobacter</taxon>
    </lineage>
</organism>
<evidence type="ECO:0000313" key="11">
    <source>
        <dbReference type="EMBL" id="MWV70707.1"/>
    </source>
</evidence>
<keyword evidence="3 8" id="KW-0808">Transferase</keyword>
<comment type="similarity">
    <text evidence="8">Belongs to the methylthiotransferase family. RimO subfamily.</text>
</comment>
<dbReference type="GO" id="GO:0005840">
    <property type="term" value="C:ribosome"/>
    <property type="evidence" value="ECO:0007669"/>
    <property type="project" value="UniProtKB-KW"/>
</dbReference>
<evidence type="ECO:0000259" key="9">
    <source>
        <dbReference type="PROSITE" id="PS51449"/>
    </source>
</evidence>
<dbReference type="Pfam" id="PF04055">
    <property type="entry name" value="Radical_SAM"/>
    <property type="match status" value="1"/>
</dbReference>
<keyword evidence="6 8" id="KW-0408">Iron</keyword>
<dbReference type="PANTHER" id="PTHR43837:SF1">
    <property type="entry name" value="RIBOSOMAL PROTEIN US12 METHYLTHIOTRANSFERASE RIMO"/>
    <property type="match status" value="1"/>
</dbReference>
<dbReference type="PROSITE" id="PS51918">
    <property type="entry name" value="RADICAL_SAM"/>
    <property type="match status" value="1"/>
</dbReference>
<dbReference type="InterPro" id="IPR023404">
    <property type="entry name" value="rSAM_horseshoe"/>
</dbReference>
<evidence type="ECO:0000256" key="5">
    <source>
        <dbReference type="ARBA" id="ARBA00022723"/>
    </source>
</evidence>
<feature type="binding site" evidence="8">
    <location>
        <position position="45"/>
    </location>
    <ligand>
        <name>[4Fe-4S] cluster</name>
        <dbReference type="ChEBI" id="CHEBI:49883"/>
        <label>1</label>
    </ligand>
</feature>
<dbReference type="InterPro" id="IPR038135">
    <property type="entry name" value="Methylthiotransferase_N_sf"/>
</dbReference>
<dbReference type="PANTHER" id="PTHR43837">
    <property type="entry name" value="RIBOSOMAL PROTEIN S12 METHYLTHIOTRANSFERASE RIMO"/>
    <property type="match status" value="1"/>
</dbReference>
<keyword evidence="5 8" id="KW-0479">Metal-binding</keyword>
<keyword evidence="12" id="KW-0687">Ribonucleoprotein</keyword>
<dbReference type="InterPro" id="IPR020612">
    <property type="entry name" value="Methylthiotransferase_CS"/>
</dbReference>
<feature type="binding site" evidence="8">
    <location>
        <position position="209"/>
    </location>
    <ligand>
        <name>[4Fe-4S] cluster</name>
        <dbReference type="ChEBI" id="CHEBI:49883"/>
        <label>2</label>
        <note>4Fe-4S-S-AdoMet</note>
    </ligand>
</feature>
<dbReference type="InterPro" id="IPR006638">
    <property type="entry name" value="Elp3/MiaA/NifB-like_rSAM"/>
</dbReference>
<evidence type="ECO:0000256" key="7">
    <source>
        <dbReference type="ARBA" id="ARBA00023014"/>
    </source>
</evidence>
<dbReference type="PROSITE" id="PS01278">
    <property type="entry name" value="MTTASE_RADICAL"/>
    <property type="match status" value="1"/>
</dbReference>
<dbReference type="InterPro" id="IPR005839">
    <property type="entry name" value="Methylthiotransferase"/>
</dbReference>
<evidence type="ECO:0000313" key="13">
    <source>
        <dbReference type="Proteomes" id="UP000029714"/>
    </source>
</evidence>
<dbReference type="Gene3D" id="3.40.50.12160">
    <property type="entry name" value="Methylthiotransferase, N-terminal domain"/>
    <property type="match status" value="1"/>
</dbReference>
<dbReference type="GO" id="GO:0006400">
    <property type="term" value="P:tRNA modification"/>
    <property type="evidence" value="ECO:0007669"/>
    <property type="project" value="InterPro"/>
</dbReference>
<feature type="binding site" evidence="8">
    <location>
        <position position="77"/>
    </location>
    <ligand>
        <name>[4Fe-4S] cluster</name>
        <dbReference type="ChEBI" id="CHEBI:49883"/>
        <label>1</label>
    </ligand>
</feature>
<dbReference type="CDD" id="cd01335">
    <property type="entry name" value="Radical_SAM"/>
    <property type="match status" value="1"/>
</dbReference>
<dbReference type="InterPro" id="IPR058240">
    <property type="entry name" value="rSAM_sf"/>
</dbReference>
<comment type="caution">
    <text evidence="12">The sequence shown here is derived from an EMBL/GenBank/DDBJ whole genome shotgun (WGS) entry which is preliminary data.</text>
</comment>